<dbReference type="InterPro" id="IPR036322">
    <property type="entry name" value="WD40_repeat_dom_sf"/>
</dbReference>
<dbReference type="InterPro" id="IPR020472">
    <property type="entry name" value="WD40_PAC1"/>
</dbReference>
<evidence type="ECO:0000256" key="2">
    <source>
        <dbReference type="ARBA" id="ARBA00022737"/>
    </source>
</evidence>
<feature type="repeat" description="WD" evidence="4">
    <location>
        <begin position="230"/>
        <end position="262"/>
    </location>
</feature>
<dbReference type="Gene3D" id="2.130.10.10">
    <property type="entry name" value="YVTN repeat-like/Quinoprotein amine dehydrogenase"/>
    <property type="match status" value="2"/>
</dbReference>
<dbReference type="Proteomes" id="UP001152798">
    <property type="component" value="Chromosome 1"/>
</dbReference>
<sequence length="426" mass="47904">MHKTENAPHIFRKGVNPSIWYKAKVLPVTYVTYSPFGTHIASAQGDFVRIWVSSVQGKSIEFKPHLGTVRSVEFSRDGEKLLTSSNDKCIKIWVTSRRRFFSSCTGHTNWVRIAKYSPDNKMIVSCSDDRTIRLWDPLTSKSIHTFNEVKGIPKYVTFHPSGTCFGAAMSHSVAKLYDVRNMKLLQYYACHSLPVNSIAFHPSGSFMITGSEDTTNKVIDLLEGRVILTLEAHSKPVTAVAFSKSGDHFATGSDDKNVFVWKSNLEAPVVVEETKRPLRESVANNTETKRPKICVKTSNLNISSSGIEDIYSVKDYEDTSSSDVERQYNAESYSCNPSNVDQANLPDKDEINSLNEQSENITKEVESVNSHLQNPAKDDLCSKCSSDSVLSLMESLTFENESLRKRMDLLEEKLAQMEYMMKMNNA</sequence>
<dbReference type="PANTHER" id="PTHR44019">
    <property type="entry name" value="WD REPEAT-CONTAINING PROTEIN 55"/>
    <property type="match status" value="1"/>
</dbReference>
<feature type="repeat" description="WD" evidence="4">
    <location>
        <begin position="62"/>
        <end position="93"/>
    </location>
</feature>
<dbReference type="AlphaFoldDB" id="A0A9P0GXM0"/>
<evidence type="ECO:0000256" key="4">
    <source>
        <dbReference type="PROSITE-ProRule" id="PRU00221"/>
    </source>
</evidence>
<evidence type="ECO:0000313" key="7">
    <source>
        <dbReference type="Proteomes" id="UP001152798"/>
    </source>
</evidence>
<evidence type="ECO:0000256" key="3">
    <source>
        <dbReference type="ARBA" id="ARBA00037984"/>
    </source>
</evidence>
<evidence type="ECO:0000313" key="6">
    <source>
        <dbReference type="EMBL" id="CAH1391544.1"/>
    </source>
</evidence>
<feature type="repeat" description="WD" evidence="4">
    <location>
        <begin position="188"/>
        <end position="229"/>
    </location>
</feature>
<dbReference type="PROSITE" id="PS50082">
    <property type="entry name" value="WD_REPEATS_2"/>
    <property type="match status" value="4"/>
</dbReference>
<proteinExistence type="inferred from homology"/>
<keyword evidence="5" id="KW-0175">Coiled coil</keyword>
<dbReference type="Pfam" id="PF00400">
    <property type="entry name" value="WD40"/>
    <property type="match status" value="4"/>
</dbReference>
<evidence type="ECO:0000256" key="1">
    <source>
        <dbReference type="ARBA" id="ARBA00022574"/>
    </source>
</evidence>
<comment type="similarity">
    <text evidence="3">Belongs to the WD repeat POC1 family.</text>
</comment>
<dbReference type="SUPFAM" id="SSF50978">
    <property type="entry name" value="WD40 repeat-like"/>
    <property type="match status" value="1"/>
</dbReference>
<keyword evidence="2" id="KW-0677">Repeat</keyword>
<accession>A0A9P0GXM0</accession>
<reference evidence="6" key="1">
    <citation type="submission" date="2022-01" db="EMBL/GenBank/DDBJ databases">
        <authorList>
            <person name="King R."/>
        </authorList>
    </citation>
    <scope>NUCLEOTIDE SEQUENCE</scope>
</reference>
<dbReference type="GO" id="GO:0005814">
    <property type="term" value="C:centriole"/>
    <property type="evidence" value="ECO:0007669"/>
    <property type="project" value="TreeGrafter"/>
</dbReference>
<dbReference type="GO" id="GO:0036064">
    <property type="term" value="C:ciliary basal body"/>
    <property type="evidence" value="ECO:0007669"/>
    <property type="project" value="TreeGrafter"/>
</dbReference>
<dbReference type="PRINTS" id="PR00320">
    <property type="entry name" value="GPROTEINBRPT"/>
</dbReference>
<feature type="coiled-coil region" evidence="5">
    <location>
        <begin position="351"/>
        <end position="420"/>
    </location>
</feature>
<dbReference type="InterPro" id="IPR001680">
    <property type="entry name" value="WD40_rpt"/>
</dbReference>
<dbReference type="GO" id="GO:0060271">
    <property type="term" value="P:cilium assembly"/>
    <property type="evidence" value="ECO:0007669"/>
    <property type="project" value="TreeGrafter"/>
</dbReference>
<dbReference type="SMART" id="SM00320">
    <property type="entry name" value="WD40"/>
    <property type="match status" value="6"/>
</dbReference>
<dbReference type="InterPro" id="IPR050505">
    <property type="entry name" value="WDR55/POC1"/>
</dbReference>
<name>A0A9P0GXM0_NEZVI</name>
<dbReference type="PROSITE" id="PS50294">
    <property type="entry name" value="WD_REPEATS_REGION"/>
    <property type="match status" value="3"/>
</dbReference>
<dbReference type="PANTHER" id="PTHR44019:SF8">
    <property type="entry name" value="POC1 CENTRIOLAR PROTEIN HOMOLOG"/>
    <property type="match status" value="1"/>
</dbReference>
<feature type="repeat" description="WD" evidence="4">
    <location>
        <begin position="104"/>
        <end position="145"/>
    </location>
</feature>
<keyword evidence="1 4" id="KW-0853">WD repeat</keyword>
<evidence type="ECO:0000256" key="5">
    <source>
        <dbReference type="SAM" id="Coils"/>
    </source>
</evidence>
<gene>
    <name evidence="6" type="ORF">NEZAVI_LOCUS2547</name>
</gene>
<keyword evidence="7" id="KW-1185">Reference proteome</keyword>
<organism evidence="6 7">
    <name type="scientific">Nezara viridula</name>
    <name type="common">Southern green stink bug</name>
    <name type="synonym">Cimex viridulus</name>
    <dbReference type="NCBI Taxonomy" id="85310"/>
    <lineage>
        <taxon>Eukaryota</taxon>
        <taxon>Metazoa</taxon>
        <taxon>Ecdysozoa</taxon>
        <taxon>Arthropoda</taxon>
        <taxon>Hexapoda</taxon>
        <taxon>Insecta</taxon>
        <taxon>Pterygota</taxon>
        <taxon>Neoptera</taxon>
        <taxon>Paraneoptera</taxon>
        <taxon>Hemiptera</taxon>
        <taxon>Heteroptera</taxon>
        <taxon>Panheteroptera</taxon>
        <taxon>Pentatomomorpha</taxon>
        <taxon>Pentatomoidea</taxon>
        <taxon>Pentatomidae</taxon>
        <taxon>Pentatominae</taxon>
        <taxon>Nezara</taxon>
    </lineage>
</organism>
<protein>
    <submittedName>
        <fullName evidence="6">Uncharacterized protein</fullName>
    </submittedName>
</protein>
<dbReference type="InterPro" id="IPR015943">
    <property type="entry name" value="WD40/YVTN_repeat-like_dom_sf"/>
</dbReference>
<dbReference type="CDD" id="cd00200">
    <property type="entry name" value="WD40"/>
    <property type="match status" value="1"/>
</dbReference>
<dbReference type="EMBL" id="OV725077">
    <property type="protein sequence ID" value="CAH1391544.1"/>
    <property type="molecule type" value="Genomic_DNA"/>
</dbReference>